<gene>
    <name evidence="1" type="ORF">EJ571_13425</name>
</gene>
<reference evidence="1 2" key="1">
    <citation type="journal article" date="2019" name="Sci. Rep.">
        <title>Extended insight into the Mycobacterium chelonae-abscessus complex through whole genome sequencing of Mycobacterium salmoniphilum outbreak and Mycobacterium salmoniphilum-like strains.</title>
        <authorList>
            <person name="Behra P.R.K."/>
            <person name="Das S."/>
            <person name="Pettersson B.M.F."/>
            <person name="Shirreff L."/>
            <person name="DuCote T."/>
            <person name="Jacobsson K.G."/>
            <person name="Ennis D.G."/>
            <person name="Kirsebom L.A."/>
        </authorList>
    </citation>
    <scope>NUCLEOTIDE SEQUENCE [LARGE SCALE GENOMIC DNA]</scope>
    <source>
        <strain evidence="1 2">DSM 45524</strain>
    </source>
</reference>
<dbReference type="AlphaFoldDB" id="A0A4R5PA72"/>
<name>A0A4R5PA72_9MYCO</name>
<proteinExistence type="predicted"/>
<accession>A0A4R5PA72</accession>
<dbReference type="Proteomes" id="UP000295627">
    <property type="component" value="Unassembled WGS sequence"/>
</dbReference>
<dbReference type="EMBL" id="RXLR01000015">
    <property type="protein sequence ID" value="TDH20978.1"/>
    <property type="molecule type" value="Genomic_DNA"/>
</dbReference>
<organism evidence="1 2">
    <name type="scientific">Mycobacteroides franklinii</name>
    <dbReference type="NCBI Taxonomy" id="948102"/>
    <lineage>
        <taxon>Bacteria</taxon>
        <taxon>Bacillati</taxon>
        <taxon>Actinomycetota</taxon>
        <taxon>Actinomycetes</taxon>
        <taxon>Mycobacteriales</taxon>
        <taxon>Mycobacteriaceae</taxon>
        <taxon>Mycobacteroides</taxon>
    </lineage>
</organism>
<comment type="caution">
    <text evidence="1">The sequence shown here is derived from an EMBL/GenBank/DDBJ whole genome shotgun (WGS) entry which is preliminary data.</text>
</comment>
<evidence type="ECO:0000313" key="1">
    <source>
        <dbReference type="EMBL" id="TDH20978.1"/>
    </source>
</evidence>
<protein>
    <submittedName>
        <fullName evidence="1">Uncharacterized protein</fullName>
    </submittedName>
</protein>
<sequence length="64" mass="7222">MRAFAVKSSSVARGFAIRRIVPHPFTNESETIHLYRLDEEVNEDVRTIPVLSRVLGDRCAPRAA</sequence>
<evidence type="ECO:0000313" key="2">
    <source>
        <dbReference type="Proteomes" id="UP000295627"/>
    </source>
</evidence>